<feature type="signal peptide" evidence="2">
    <location>
        <begin position="1"/>
        <end position="17"/>
    </location>
</feature>
<dbReference type="InterPro" id="IPR001638">
    <property type="entry name" value="Solute-binding_3/MltF_N"/>
</dbReference>
<sequence>MARFAALLIFTAIILSACQDSSSTNSPVLSTLAQAKASGTIRVGYANEAPYAYYDPELGQLTGEAPSIARRVFQDMGIKNIEGVLTEFGSLIPGLQAKRFDVIAAGMYITPERCLEAAFSNPTYRIGEGFIVKKGNAKNLHSYEDVAKNDSVKLGVVAGTVELNYATALGVPRDRIKIFPDDLGALAGLQAGRVDAYAATHLTIQTLLEKANDADIERAEPFQDPVINGEPVYGYGAFALRKEDGELIAAVNEGLAKFLGSPDHLKLVQPFGFSKSTLPGSVTADALCASGAASDNG</sequence>
<gene>
    <name evidence="4" type="primary">ehuB</name>
    <name evidence="4" type="ORF">G3M78_02735</name>
</gene>
<evidence type="ECO:0000313" key="5">
    <source>
        <dbReference type="Proteomes" id="UP000594464"/>
    </source>
</evidence>
<evidence type="ECO:0000256" key="2">
    <source>
        <dbReference type="SAM" id="SignalP"/>
    </source>
</evidence>
<dbReference type="AlphaFoldDB" id="A0A7T0G2K6"/>
<feature type="domain" description="Solute-binding protein family 3/N-terminal" evidence="3">
    <location>
        <begin position="40"/>
        <end position="275"/>
    </location>
</feature>
<protein>
    <submittedName>
        <fullName evidence="4">Ectoine/hydroxyectoine ABC transporter substrate-binding protein EhuB</fullName>
    </submittedName>
</protein>
<dbReference type="PANTHER" id="PTHR35936:SF17">
    <property type="entry name" value="ARGININE-BINDING EXTRACELLULAR PROTEIN ARTP"/>
    <property type="match status" value="1"/>
</dbReference>
<dbReference type="Proteomes" id="UP000594464">
    <property type="component" value="Chromosome"/>
</dbReference>
<dbReference type="InterPro" id="IPR014337">
    <property type="entry name" value="Ectoine_EhuB"/>
</dbReference>
<dbReference type="GO" id="GO:0051470">
    <property type="term" value="P:ectoine transmembrane transport"/>
    <property type="evidence" value="ECO:0007669"/>
    <property type="project" value="InterPro"/>
</dbReference>
<accession>A0A7T0G2K6</accession>
<keyword evidence="1 2" id="KW-0732">Signal</keyword>
<reference evidence="5" key="1">
    <citation type="submission" date="2020-02" db="EMBL/GenBank/DDBJ databases">
        <title>Genomic and physiological characterization of two novel Nitrospinaceae genera.</title>
        <authorList>
            <person name="Mueller A.J."/>
            <person name="Jung M.-Y."/>
            <person name="Strachan C.R."/>
            <person name="Herbold C.W."/>
            <person name="Kirkegaard R.H."/>
            <person name="Daims H."/>
        </authorList>
    </citation>
    <scope>NUCLEOTIDE SEQUENCE [LARGE SCALE GENOMIC DNA]</scope>
</reference>
<dbReference type="KEGG" id="nva:G3M78_02735"/>
<dbReference type="SMART" id="SM00062">
    <property type="entry name" value="PBPb"/>
    <property type="match status" value="1"/>
</dbReference>
<dbReference type="GO" id="GO:0033294">
    <property type="term" value="F:ectoine binding"/>
    <property type="evidence" value="ECO:0007669"/>
    <property type="project" value="InterPro"/>
</dbReference>
<dbReference type="EMBL" id="CP048620">
    <property type="protein sequence ID" value="QPJ64368.1"/>
    <property type="molecule type" value="Genomic_DNA"/>
</dbReference>
<dbReference type="Gene3D" id="3.40.190.10">
    <property type="entry name" value="Periplasmic binding protein-like II"/>
    <property type="match status" value="2"/>
</dbReference>
<dbReference type="PANTHER" id="PTHR35936">
    <property type="entry name" value="MEMBRANE-BOUND LYTIC MUREIN TRANSGLYCOSYLASE F"/>
    <property type="match status" value="1"/>
</dbReference>
<organism evidence="4 5">
    <name type="scientific">Candidatus Nitrohelix vancouverensis</name>
    <dbReference type="NCBI Taxonomy" id="2705534"/>
    <lineage>
        <taxon>Bacteria</taxon>
        <taxon>Pseudomonadati</taxon>
        <taxon>Nitrospinota/Tectimicrobiota group</taxon>
        <taxon>Nitrospinota</taxon>
        <taxon>Nitrospinia</taxon>
        <taxon>Nitrospinales</taxon>
        <taxon>Nitrospinaceae</taxon>
        <taxon>Candidatus Nitrohelix</taxon>
    </lineage>
</organism>
<dbReference type="PROSITE" id="PS51257">
    <property type="entry name" value="PROKAR_LIPOPROTEIN"/>
    <property type="match status" value="1"/>
</dbReference>
<dbReference type="CDD" id="cd01002">
    <property type="entry name" value="PBP2_Ehub_like"/>
    <property type="match status" value="1"/>
</dbReference>
<feature type="chain" id="PRO_5032431653" evidence="2">
    <location>
        <begin position="18"/>
        <end position="297"/>
    </location>
</feature>
<evidence type="ECO:0000313" key="4">
    <source>
        <dbReference type="EMBL" id="QPJ64368.1"/>
    </source>
</evidence>
<dbReference type="NCBIfam" id="TIGR02995">
    <property type="entry name" value="ectoine_ehuB"/>
    <property type="match status" value="1"/>
</dbReference>
<proteinExistence type="predicted"/>
<dbReference type="Pfam" id="PF00497">
    <property type="entry name" value="SBP_bac_3"/>
    <property type="match status" value="1"/>
</dbReference>
<evidence type="ECO:0000256" key="1">
    <source>
        <dbReference type="ARBA" id="ARBA00022729"/>
    </source>
</evidence>
<name>A0A7T0G2K6_9BACT</name>
<evidence type="ECO:0000259" key="3">
    <source>
        <dbReference type="SMART" id="SM00062"/>
    </source>
</evidence>
<dbReference type="SUPFAM" id="SSF53850">
    <property type="entry name" value="Periplasmic binding protein-like II"/>
    <property type="match status" value="1"/>
</dbReference>